<gene>
    <name evidence="9" type="ORF">Aconfl_36520</name>
</gene>
<evidence type="ECO:0000313" key="10">
    <source>
        <dbReference type="Proteomes" id="UP001338309"/>
    </source>
</evidence>
<sequence length="504" mass="55845">MRISVSIFMLLTLSISLANAQSGYFEDAFRFSRVVPSGSARILGVGGTQWSLGGDVSNIAGNPAGLGFFRSSEISLSLGYSDWGVRTEYLGQSREYNTSNFSLPNISYVGAKPKGPMETKAFKGGAWAMSFQRIANFNTEFGYFSDILGQSSIIDFYLQDAFGIPESQIENFGLTGLAYQTYQINPIAFDSEGNPIPNPNVYDSFVLGLPFQDENIRREGSANQMTFGYGANFNHKLFFGGSLGIRTLNFSSFKIYNEEFVDEPLATSSLQENLFINGAGVNLNLGVIYKPMDNLNLGFVFQTPTWYGLNEEYEAAVFTDYNNYYYEPEDVTLGQEDAFSDLVISNYGLNTPLKIGGGATFFFGKKGFISADVDWVDYSTARISSRDFDEGPDNEVIRNIYSSTINYRVGGEIWLDMFRIRGGYSFLGDPYSNSPGFDQSTQIISGGVGIRSGSFTLDLTILNQQYDQLYRSYQVLDENGFNFGPLTEIRNSITSGVLTVGFNF</sequence>
<keyword evidence="5 8" id="KW-0732">Signal</keyword>
<evidence type="ECO:0000256" key="4">
    <source>
        <dbReference type="ARBA" id="ARBA00022692"/>
    </source>
</evidence>
<evidence type="ECO:0000256" key="3">
    <source>
        <dbReference type="ARBA" id="ARBA00022452"/>
    </source>
</evidence>
<dbReference type="InterPro" id="IPR005017">
    <property type="entry name" value="OMPP1/FadL/TodX"/>
</dbReference>
<evidence type="ECO:0000256" key="6">
    <source>
        <dbReference type="ARBA" id="ARBA00023136"/>
    </source>
</evidence>
<keyword evidence="4" id="KW-0812">Transmembrane</keyword>
<organism evidence="9 10">
    <name type="scientific">Algoriphagus confluentis</name>
    <dbReference type="NCBI Taxonomy" id="1697556"/>
    <lineage>
        <taxon>Bacteria</taxon>
        <taxon>Pseudomonadati</taxon>
        <taxon>Bacteroidota</taxon>
        <taxon>Cytophagia</taxon>
        <taxon>Cytophagales</taxon>
        <taxon>Cyclobacteriaceae</taxon>
        <taxon>Algoriphagus</taxon>
    </lineage>
</organism>
<dbReference type="Gene3D" id="2.40.160.60">
    <property type="entry name" value="Outer membrane protein transport protein (OMPP1/FadL/TodX)"/>
    <property type="match status" value="1"/>
</dbReference>
<comment type="caution">
    <text evidence="9">The sequence shown here is derived from an EMBL/GenBank/DDBJ whole genome shotgun (WGS) entry which is preliminary data.</text>
</comment>
<evidence type="ECO:0000256" key="1">
    <source>
        <dbReference type="ARBA" id="ARBA00004571"/>
    </source>
</evidence>
<evidence type="ECO:0000313" key="9">
    <source>
        <dbReference type="EMBL" id="GMQ31009.1"/>
    </source>
</evidence>
<dbReference type="EMBL" id="BTPD01000014">
    <property type="protein sequence ID" value="GMQ31009.1"/>
    <property type="molecule type" value="Genomic_DNA"/>
</dbReference>
<evidence type="ECO:0000256" key="7">
    <source>
        <dbReference type="ARBA" id="ARBA00023237"/>
    </source>
</evidence>
<keyword evidence="6" id="KW-0472">Membrane</keyword>
<protein>
    <submittedName>
        <fullName evidence="9">Hemin receptor</fullName>
    </submittedName>
</protein>
<dbReference type="SUPFAM" id="SSF56935">
    <property type="entry name" value="Porins"/>
    <property type="match status" value="1"/>
</dbReference>
<evidence type="ECO:0000256" key="8">
    <source>
        <dbReference type="SAM" id="SignalP"/>
    </source>
</evidence>
<comment type="subcellular location">
    <subcellularLocation>
        <location evidence="1">Cell outer membrane</location>
        <topology evidence="1">Multi-pass membrane protein</topology>
    </subcellularLocation>
</comment>
<reference evidence="9 10" key="1">
    <citation type="submission" date="2023-08" db="EMBL/GenBank/DDBJ databases">
        <title>Draft genome sequence of Algoriphagus confluentis.</title>
        <authorList>
            <person name="Takatani N."/>
            <person name="Hosokawa M."/>
            <person name="Sawabe T."/>
        </authorList>
    </citation>
    <scope>NUCLEOTIDE SEQUENCE [LARGE SCALE GENOMIC DNA]</scope>
    <source>
        <strain evidence="9 10">NBRC 111222</strain>
    </source>
</reference>
<accession>A0ABQ6PSM7</accession>
<feature type="chain" id="PRO_5046103620" evidence="8">
    <location>
        <begin position="21"/>
        <end position="504"/>
    </location>
</feature>
<evidence type="ECO:0000256" key="5">
    <source>
        <dbReference type="ARBA" id="ARBA00022729"/>
    </source>
</evidence>
<evidence type="ECO:0000256" key="2">
    <source>
        <dbReference type="ARBA" id="ARBA00008163"/>
    </source>
</evidence>
<keyword evidence="9" id="KW-0675">Receptor</keyword>
<dbReference type="PANTHER" id="PTHR35093">
    <property type="entry name" value="OUTER MEMBRANE PROTEIN NMB0088-RELATED"/>
    <property type="match status" value="1"/>
</dbReference>
<dbReference type="Proteomes" id="UP001338309">
    <property type="component" value="Unassembled WGS sequence"/>
</dbReference>
<dbReference type="PANTHER" id="PTHR35093:SF8">
    <property type="entry name" value="OUTER MEMBRANE PROTEIN NMB0088-RELATED"/>
    <property type="match status" value="1"/>
</dbReference>
<keyword evidence="10" id="KW-1185">Reference proteome</keyword>
<feature type="signal peptide" evidence="8">
    <location>
        <begin position="1"/>
        <end position="20"/>
    </location>
</feature>
<name>A0ABQ6PSM7_9BACT</name>
<proteinExistence type="inferred from homology"/>
<comment type="similarity">
    <text evidence="2">Belongs to the OmpP1/FadL family.</text>
</comment>
<keyword evidence="3" id="KW-1134">Transmembrane beta strand</keyword>
<keyword evidence="7" id="KW-0998">Cell outer membrane</keyword>
<dbReference type="RefSeq" id="WP_338225714.1">
    <property type="nucleotide sequence ID" value="NZ_BTPD01000014.1"/>
</dbReference>